<feature type="domain" description="DUF397" evidence="1">
    <location>
        <begin position="9"/>
        <end position="59"/>
    </location>
</feature>
<dbReference type="EMBL" id="JACHIV010000001">
    <property type="protein sequence ID" value="MBB5072156.1"/>
    <property type="molecule type" value="Genomic_DNA"/>
</dbReference>
<dbReference type="InterPro" id="IPR007278">
    <property type="entry name" value="DUF397"/>
</dbReference>
<comment type="caution">
    <text evidence="2">The sequence shown here is derived from an EMBL/GenBank/DDBJ whole genome shotgun (WGS) entry which is preliminary data.</text>
</comment>
<proteinExistence type="predicted"/>
<dbReference type="RefSeq" id="WP_184483298.1">
    <property type="nucleotide sequence ID" value="NZ_JACHIV010000001.1"/>
</dbReference>
<evidence type="ECO:0000313" key="3">
    <source>
        <dbReference type="Proteomes" id="UP000580474"/>
    </source>
</evidence>
<evidence type="ECO:0000259" key="1">
    <source>
        <dbReference type="Pfam" id="PF04149"/>
    </source>
</evidence>
<sequence length="65" mass="6977">MSDATDEIWRKATRSQGAHNCVEVALTRSTTAIRDSKAPEAGHLTANSTQWSAFLNALKSGMLDG</sequence>
<gene>
    <name evidence="2" type="ORF">BJ969_005244</name>
</gene>
<dbReference type="Proteomes" id="UP000580474">
    <property type="component" value="Unassembled WGS sequence"/>
</dbReference>
<evidence type="ECO:0000313" key="2">
    <source>
        <dbReference type="EMBL" id="MBB5072156.1"/>
    </source>
</evidence>
<dbReference type="Pfam" id="PF04149">
    <property type="entry name" value="DUF397"/>
    <property type="match status" value="1"/>
</dbReference>
<protein>
    <recommendedName>
        <fullName evidence="1">DUF397 domain-containing protein</fullName>
    </recommendedName>
</protein>
<name>A0A840NI02_9PSEU</name>
<dbReference type="AlphaFoldDB" id="A0A840NI02"/>
<organism evidence="2 3">
    <name type="scientific">Saccharopolyspora gloriosae</name>
    <dbReference type="NCBI Taxonomy" id="455344"/>
    <lineage>
        <taxon>Bacteria</taxon>
        <taxon>Bacillati</taxon>
        <taxon>Actinomycetota</taxon>
        <taxon>Actinomycetes</taxon>
        <taxon>Pseudonocardiales</taxon>
        <taxon>Pseudonocardiaceae</taxon>
        <taxon>Saccharopolyspora</taxon>
    </lineage>
</organism>
<keyword evidence="3" id="KW-1185">Reference proteome</keyword>
<reference evidence="2 3" key="1">
    <citation type="submission" date="2020-08" db="EMBL/GenBank/DDBJ databases">
        <title>Sequencing the genomes of 1000 actinobacteria strains.</title>
        <authorList>
            <person name="Klenk H.-P."/>
        </authorList>
    </citation>
    <scope>NUCLEOTIDE SEQUENCE [LARGE SCALE GENOMIC DNA]</scope>
    <source>
        <strain evidence="2 3">DSM 45582</strain>
    </source>
</reference>
<accession>A0A840NI02</accession>